<comment type="caution">
    <text evidence="1">The sequence shown here is derived from an EMBL/GenBank/DDBJ whole genome shotgun (WGS) entry which is preliminary data.</text>
</comment>
<protein>
    <recommendedName>
        <fullName evidence="2">ParM/StbA family protein</fullName>
    </recommendedName>
</protein>
<dbReference type="InterPro" id="IPR043129">
    <property type="entry name" value="ATPase_NBD"/>
</dbReference>
<dbReference type="Gene3D" id="3.30.420.40">
    <property type="match status" value="1"/>
</dbReference>
<dbReference type="CDD" id="cd10227">
    <property type="entry name" value="ASKHA_NBD_ParM-like"/>
    <property type="match status" value="1"/>
</dbReference>
<accession>A0A6B3NBP1</accession>
<organism evidence="1">
    <name type="scientific">Symploca sp. SIO1C4</name>
    <dbReference type="NCBI Taxonomy" id="2607765"/>
    <lineage>
        <taxon>Bacteria</taxon>
        <taxon>Bacillati</taxon>
        <taxon>Cyanobacteriota</taxon>
        <taxon>Cyanophyceae</taxon>
        <taxon>Coleofasciculales</taxon>
        <taxon>Coleofasciculaceae</taxon>
        <taxon>Symploca</taxon>
    </lineage>
</organism>
<evidence type="ECO:0008006" key="2">
    <source>
        <dbReference type="Google" id="ProtNLM"/>
    </source>
</evidence>
<gene>
    <name evidence="1" type="ORF">F6J89_15985</name>
</gene>
<name>A0A6B3NBP1_9CYAN</name>
<proteinExistence type="predicted"/>
<evidence type="ECO:0000313" key="1">
    <source>
        <dbReference type="EMBL" id="NER29087.1"/>
    </source>
</evidence>
<reference evidence="1" key="1">
    <citation type="submission" date="2019-11" db="EMBL/GenBank/DDBJ databases">
        <title>Genomic insights into an expanded diversity of filamentous marine cyanobacteria reveals the extraordinary biosynthetic potential of Moorea and Okeania.</title>
        <authorList>
            <person name="Ferreira Leao T."/>
            <person name="Wang M."/>
            <person name="Moss N."/>
            <person name="Da Silva R."/>
            <person name="Sanders J."/>
            <person name="Nurk S."/>
            <person name="Gurevich A."/>
            <person name="Humphrey G."/>
            <person name="Reher R."/>
            <person name="Zhu Q."/>
            <person name="Belda-Ferre P."/>
            <person name="Glukhov E."/>
            <person name="Rex R."/>
            <person name="Dorrestein P.C."/>
            <person name="Knight R."/>
            <person name="Pevzner P."/>
            <person name="Gerwick W.H."/>
            <person name="Gerwick L."/>
        </authorList>
    </citation>
    <scope>NUCLEOTIDE SEQUENCE</scope>
    <source>
        <strain evidence="1">SIO1C4</strain>
    </source>
</reference>
<dbReference type="SUPFAM" id="SSF53067">
    <property type="entry name" value="Actin-like ATPase domain"/>
    <property type="match status" value="1"/>
</dbReference>
<dbReference type="EMBL" id="JAAHFQ010000306">
    <property type="protein sequence ID" value="NER29087.1"/>
    <property type="molecule type" value="Genomic_DNA"/>
</dbReference>
<sequence>MHINIALEPGFYFLKAKASHESKPRAIRNAYARLPKNTRLRPTFDGCNPLIQYRDDRYWFGLKTFEIPNLTRVLAVDGDKLAGLDLKLLAALRPPKGVREFTVSVKISHQTPDLVEQEIKNLLTKTFSYKYCGAEATAHVTDVEVVEESASSLDYLKNRYPALLPQKGHTLVIDLGGGTALTKLIDTHGNILGRQEFLGLGSVYLAKKLAYDCAPFYQSIGEQPDVGLIMNGLSLGNDYGVTGEVNFSHWIPEFLGDWVSAILSQTIAHYKQSLPSVGAFLFTGGSSILIKEQLNGKPKMVFHPEPLFGNVLGMSEQFPAEIIDFPSAG</sequence>
<dbReference type="AlphaFoldDB" id="A0A6B3NBP1"/>